<protein>
    <recommendedName>
        <fullName evidence="3">DUF551 domain-containing protein</fullName>
    </recommendedName>
</protein>
<reference evidence="1 2" key="1">
    <citation type="submission" date="2020-04" db="EMBL/GenBank/DDBJ databases">
        <authorList>
            <person name="De Canck E."/>
        </authorList>
    </citation>
    <scope>NUCLEOTIDE SEQUENCE [LARGE SCALE GENOMIC DNA]</scope>
    <source>
        <strain evidence="1 2">LMG 22037</strain>
    </source>
</reference>
<dbReference type="AlphaFoldDB" id="A0A6J5CC61"/>
<sequence length="283" mass="32012">MSNGNIVSLLAKARSALYAIAKTYDDHELRARALEVYESTAPETVCEDPDRTLSAGWRRLTDSLPDADRYPRVLIYTEGVDFNGEQFFDVSADSLNENSYESPDDQPEVCRAATHWMVRPFVDANALPGAPAGQWVHCSPSLVMAGVSCAHTPRRACACRPENGGHDHFIAFNDLTRSRAPTARTECVGNPGWTSVEQRLPEVQSDEFYGDEHSKPVLVRLETEEGRVVCSIWAWKYSYRWKGWVRADMYDGYEPEHYRRYGRVTHWTDQPDTDIVSPPPRPA</sequence>
<dbReference type="EMBL" id="CADIKB010000046">
    <property type="protein sequence ID" value="CAB3732980.1"/>
    <property type="molecule type" value="Genomic_DNA"/>
</dbReference>
<dbReference type="Proteomes" id="UP000494249">
    <property type="component" value="Unassembled WGS sequence"/>
</dbReference>
<gene>
    <name evidence="1" type="ORF">LMG22037_05757</name>
</gene>
<organism evidence="1 2">
    <name type="scientific">Paraburkholderia phenoliruptrix</name>
    <dbReference type="NCBI Taxonomy" id="252970"/>
    <lineage>
        <taxon>Bacteria</taxon>
        <taxon>Pseudomonadati</taxon>
        <taxon>Pseudomonadota</taxon>
        <taxon>Betaproteobacteria</taxon>
        <taxon>Burkholderiales</taxon>
        <taxon>Burkholderiaceae</taxon>
        <taxon>Paraburkholderia</taxon>
    </lineage>
</organism>
<name>A0A6J5CC61_9BURK</name>
<accession>A0A6J5CC61</accession>
<evidence type="ECO:0000313" key="1">
    <source>
        <dbReference type="EMBL" id="CAB3732980.1"/>
    </source>
</evidence>
<proteinExistence type="predicted"/>
<dbReference type="RefSeq" id="WP_035482941.1">
    <property type="nucleotide sequence ID" value="NZ_CADFGL010000043.1"/>
</dbReference>
<evidence type="ECO:0000313" key="2">
    <source>
        <dbReference type="Proteomes" id="UP000494249"/>
    </source>
</evidence>
<evidence type="ECO:0008006" key="3">
    <source>
        <dbReference type="Google" id="ProtNLM"/>
    </source>
</evidence>